<reference evidence="1" key="2">
    <citation type="submission" date="2007-08" db="EMBL/GenBank/DDBJ databases">
        <authorList>
            <person name="Nene V."/>
        </authorList>
    </citation>
    <scope>NUCLEOTIDE SEQUENCE</scope>
    <source>
        <strain evidence="1">T2Bo</strain>
    </source>
</reference>
<name>A7AXI3_BABBO</name>
<reference evidence="1" key="1">
    <citation type="journal article" date="2007" name="PLoS Pathog.">
        <title>Genome sequence of Babesia bovis and comparative analysis of apicomplexan hemoprotozoa.</title>
        <authorList>
            <person name="Brayton K.A."/>
            <person name="Lau A.O.T."/>
            <person name="Herndon D.R."/>
            <person name="Hannick L."/>
            <person name="Kappmeyer L.S."/>
            <person name="Berens S.J."/>
            <person name="Bidwell S.L."/>
            <person name="Brown W.C."/>
            <person name="Crabtree J."/>
            <person name="Fadrosh D."/>
            <person name="Feldblum T."/>
            <person name="Forberger H.A."/>
            <person name="Haas B.J."/>
            <person name="Howell J.M."/>
            <person name="Khouri H."/>
            <person name="Koo H."/>
            <person name="Mann D.J."/>
            <person name="Norimine J."/>
            <person name="Paulsen I.T."/>
            <person name="Radune D."/>
            <person name="Ren Q."/>
            <person name="Smith R.K. Jr."/>
            <person name="Suarez C.E."/>
            <person name="White O."/>
            <person name="Wortman J.R."/>
            <person name="Knowles D.P. Jr."/>
            <person name="McElwain T.F."/>
            <person name="Nene V.M."/>
        </authorList>
    </citation>
    <scope>NUCLEOTIDE SEQUENCE [LARGE SCALE GENOMIC DNA]</scope>
    <source>
        <strain evidence="1">T2Bo</strain>
    </source>
</reference>
<proteinExistence type="predicted"/>
<dbReference type="AlphaFoldDB" id="A7AXI3"/>
<accession>A7AXI3</accession>
<evidence type="ECO:0000313" key="1">
    <source>
        <dbReference type="EMBL" id="EDO05056.1"/>
    </source>
</evidence>
<organism evidence="1">
    <name type="scientific">Babesia bovis</name>
    <dbReference type="NCBI Taxonomy" id="5865"/>
    <lineage>
        <taxon>Eukaryota</taxon>
        <taxon>Sar</taxon>
        <taxon>Alveolata</taxon>
        <taxon>Apicomplexa</taxon>
        <taxon>Aconoidasida</taxon>
        <taxon>Piroplasmida</taxon>
        <taxon>Babesiidae</taxon>
        <taxon>Babesia</taxon>
    </lineage>
</organism>
<gene>
    <name evidence="1" type="ORF">BBOV_I005680</name>
</gene>
<dbReference type="InParanoid" id="A7AXI3"/>
<dbReference type="EMBL" id="AAXT01000010">
    <property type="protein sequence ID" value="EDO05056.1"/>
    <property type="molecule type" value="Genomic_DNA"/>
</dbReference>
<comment type="caution">
    <text evidence="1">The sequence shown here is derived from an EMBL/GenBank/DDBJ whole genome shotgun (WGS) entry which is preliminary data.</text>
</comment>
<protein>
    <submittedName>
        <fullName evidence="1">Uncharacterized protein</fullName>
    </submittedName>
</protein>
<feature type="non-terminal residue" evidence="1">
    <location>
        <position position="1"/>
    </location>
</feature>
<sequence length="38" mass="4147">REDKDPGEPYVILELADLGEEVGEGSGTLCRDHCTKTL</sequence>